<name>A0ABX5PL41_9GAMM</name>
<dbReference type="InterPro" id="IPR016195">
    <property type="entry name" value="Pol/histidinol_Pase-like"/>
</dbReference>
<accession>A0ABX5PL41</accession>
<evidence type="ECO:0000259" key="1">
    <source>
        <dbReference type="SMART" id="SM00481"/>
    </source>
</evidence>
<dbReference type="Proteomes" id="UP000247584">
    <property type="component" value="Unassembled WGS sequence"/>
</dbReference>
<dbReference type="SMART" id="SM00481">
    <property type="entry name" value="POLIIIAc"/>
    <property type="match status" value="1"/>
</dbReference>
<reference evidence="2 3" key="1">
    <citation type="submission" date="2018-06" db="EMBL/GenBank/DDBJ databases">
        <title>Genomic Encyclopedia of Type Strains, Phase III (KMG-III): the genomes of soil and plant-associated and newly described type strains.</title>
        <authorList>
            <person name="Whitman W."/>
        </authorList>
    </citation>
    <scope>NUCLEOTIDE SEQUENCE [LARGE SCALE GENOMIC DNA]</scope>
    <source>
        <strain evidence="2 3">JC5</strain>
    </source>
</reference>
<dbReference type="PANTHER" id="PTHR32294:SF4">
    <property type="entry name" value="ERROR-PRONE DNA POLYMERASE"/>
    <property type="match status" value="1"/>
</dbReference>
<feature type="domain" description="Polymerase/histidinol phosphatase N-terminal" evidence="1">
    <location>
        <begin position="3"/>
        <end position="70"/>
    </location>
</feature>
<dbReference type="InterPro" id="IPR004013">
    <property type="entry name" value="PHP_dom"/>
</dbReference>
<dbReference type="PANTHER" id="PTHR32294">
    <property type="entry name" value="DNA POLYMERASE III SUBUNIT ALPHA"/>
    <property type="match status" value="1"/>
</dbReference>
<dbReference type="EMBL" id="QJSY01000023">
    <property type="protein sequence ID" value="PYE57184.1"/>
    <property type="molecule type" value="Genomic_DNA"/>
</dbReference>
<proteinExistence type="predicted"/>
<gene>
    <name evidence="2" type="ORF">C8J23_12313</name>
</gene>
<dbReference type="SUPFAM" id="SSF89550">
    <property type="entry name" value="PHP domain-like"/>
    <property type="match status" value="1"/>
</dbReference>
<keyword evidence="3" id="KW-1185">Reference proteome</keyword>
<dbReference type="Pfam" id="PF02811">
    <property type="entry name" value="PHP"/>
    <property type="match status" value="1"/>
</dbReference>
<dbReference type="RefSeq" id="WP_101056299.1">
    <property type="nucleotide sequence ID" value="NZ_BMXX01000032.1"/>
</dbReference>
<evidence type="ECO:0000313" key="3">
    <source>
        <dbReference type="Proteomes" id="UP000247584"/>
    </source>
</evidence>
<comment type="caution">
    <text evidence="2">The sequence shown here is derived from an EMBL/GenBank/DDBJ whole genome shotgun (WGS) entry which is preliminary data.</text>
</comment>
<dbReference type="InterPro" id="IPR004805">
    <property type="entry name" value="DnaE2/DnaE/PolC"/>
</dbReference>
<organism evidence="2 3">
    <name type="scientific">Shewanella chilikensis</name>
    <dbReference type="NCBI Taxonomy" id="558541"/>
    <lineage>
        <taxon>Bacteria</taxon>
        <taxon>Pseudomonadati</taxon>
        <taxon>Pseudomonadota</taxon>
        <taxon>Gammaproteobacteria</taxon>
        <taxon>Alteromonadales</taxon>
        <taxon>Shewanellaceae</taxon>
        <taxon>Shewanella</taxon>
    </lineage>
</organism>
<evidence type="ECO:0000313" key="2">
    <source>
        <dbReference type="EMBL" id="PYE57184.1"/>
    </source>
</evidence>
<protein>
    <submittedName>
        <fullName evidence="2">PHP domain-containing protein</fullName>
    </submittedName>
</protein>
<sequence length="89" mass="9393">MYAELHAISNYSFLRGASHPDELVQQAAKLGYEAIAITDECSLAGVVKAHEAAKQSSIKLIVGAEFHLPEGCLVLLAKKIAGAMVLSAL</sequence>
<dbReference type="InterPro" id="IPR003141">
    <property type="entry name" value="Pol/His_phosphatase_N"/>
</dbReference>
<dbReference type="Gene3D" id="3.20.20.140">
    <property type="entry name" value="Metal-dependent hydrolases"/>
    <property type="match status" value="1"/>
</dbReference>